<evidence type="ECO:0000313" key="2">
    <source>
        <dbReference type="Proteomes" id="UP001234297"/>
    </source>
</evidence>
<comment type="caution">
    <text evidence="1">The sequence shown here is derived from an EMBL/GenBank/DDBJ whole genome shotgun (WGS) entry which is preliminary data.</text>
</comment>
<gene>
    <name evidence="1" type="ORF">MRB53_006430</name>
</gene>
<accession>A0ACC2MG02</accession>
<dbReference type="Proteomes" id="UP001234297">
    <property type="component" value="Chromosome 2"/>
</dbReference>
<dbReference type="EMBL" id="CM056810">
    <property type="protein sequence ID" value="KAJ8644682.1"/>
    <property type="molecule type" value="Genomic_DNA"/>
</dbReference>
<protein>
    <submittedName>
        <fullName evidence="1">Uncharacterized protein</fullName>
    </submittedName>
</protein>
<evidence type="ECO:0000313" key="1">
    <source>
        <dbReference type="EMBL" id="KAJ8644682.1"/>
    </source>
</evidence>
<name>A0ACC2MG02_PERAE</name>
<reference evidence="1 2" key="1">
    <citation type="journal article" date="2022" name="Hortic Res">
        <title>A haplotype resolved chromosomal level avocado genome allows analysis of novel avocado genes.</title>
        <authorList>
            <person name="Nath O."/>
            <person name="Fletcher S.J."/>
            <person name="Hayward A."/>
            <person name="Shaw L.M."/>
            <person name="Masouleh A.K."/>
            <person name="Furtado A."/>
            <person name="Henry R.J."/>
            <person name="Mitter N."/>
        </authorList>
    </citation>
    <scope>NUCLEOTIDE SEQUENCE [LARGE SCALE GENOMIC DNA]</scope>
    <source>
        <strain evidence="2">cv. Hass</strain>
    </source>
</reference>
<organism evidence="1 2">
    <name type="scientific">Persea americana</name>
    <name type="common">Avocado</name>
    <dbReference type="NCBI Taxonomy" id="3435"/>
    <lineage>
        <taxon>Eukaryota</taxon>
        <taxon>Viridiplantae</taxon>
        <taxon>Streptophyta</taxon>
        <taxon>Embryophyta</taxon>
        <taxon>Tracheophyta</taxon>
        <taxon>Spermatophyta</taxon>
        <taxon>Magnoliopsida</taxon>
        <taxon>Magnoliidae</taxon>
        <taxon>Laurales</taxon>
        <taxon>Lauraceae</taxon>
        <taxon>Persea</taxon>
    </lineage>
</organism>
<keyword evidence="2" id="KW-1185">Reference proteome</keyword>
<proteinExistence type="predicted"/>
<sequence>MDHIGKLHAHLIRIGLHRDPSSISTVLTSYALSLPHLKNACLVFNQIEEPTTYIWNSMIRGFSQSNQPKKSIFFYNCMRSQGLGVAQNHLTFLFALKACTRVSEVGEGKKIHVHLMKLGFGSYTFVCNALIHMYALCGDLGSARKVFDEMPERDVVSWNSLICGYSHNNELREVLDLFEEMRAENVKADEVTMVKVVLACTHLGDWKLADSMAKYIEVDGLKVDVYLGNTLIDCYGRRGSVELARRVFDEMAERNMVSWNAMITAYAKAGDLAAAKKLFDEMPNRDVISWTSIIAGYSQSKRFADALSVFRDMMKAEVKPDEITVASVLSACAHLGALDVGKKVHEYICEKNIKEDIYVGNALIDMYCKCGCIEKALEVFDKMRERDTVSWTSVISGLAVNGNAEHALELFSRMLSNGVRPSSVTFIGVLVACSHSGLVEKGLEYFNSMVNVHKIEPQMKHYGCVVDLLSRSGLLDEAYQFIMNMSVAPDPVMWRTLLSACKIHGNVDLAEVAINKLLELNPSNSGNYVLLSNTYAGAERWDDARKAREMMEERDVRKAPGCSSIEDNGTVNEPIAPDGIPVAEGNQAYGG</sequence>